<gene>
    <name evidence="1" type="ORF">HaLaN_11857</name>
</gene>
<comment type="caution">
    <text evidence="1">The sequence shown here is derived from an EMBL/GenBank/DDBJ whole genome shotgun (WGS) entry which is preliminary data.</text>
</comment>
<feature type="non-terminal residue" evidence="1">
    <location>
        <position position="166"/>
    </location>
</feature>
<reference evidence="1 2" key="1">
    <citation type="submission" date="2020-02" db="EMBL/GenBank/DDBJ databases">
        <title>Draft genome sequence of Haematococcus lacustris strain NIES-144.</title>
        <authorList>
            <person name="Morimoto D."/>
            <person name="Nakagawa S."/>
            <person name="Yoshida T."/>
            <person name="Sawayama S."/>
        </authorList>
    </citation>
    <scope>NUCLEOTIDE SEQUENCE [LARGE SCALE GENOMIC DNA]</scope>
    <source>
        <strain evidence="1 2">NIES-144</strain>
    </source>
</reference>
<accession>A0A699Z9U5</accession>
<name>A0A699Z9U5_HAELA</name>
<dbReference type="EMBL" id="BLLF01000873">
    <property type="protein sequence ID" value="GFH15604.1"/>
    <property type="molecule type" value="Genomic_DNA"/>
</dbReference>
<feature type="non-terminal residue" evidence="1">
    <location>
        <position position="1"/>
    </location>
</feature>
<proteinExistence type="predicted"/>
<protein>
    <submittedName>
        <fullName evidence="1">Uncharacterized protein</fullName>
    </submittedName>
</protein>
<dbReference type="AlphaFoldDB" id="A0A699Z9U5"/>
<sequence length="166" mass="17930">ATDALEAKNSTAANPCNSTLSPTGAYLVPRIAGTFYEDEYSYLTASVFVNATRILSSPSFASNLYKGSAQLFMNFRYSSASSLRAGSWPSGETGHPPAAVRSAGLHCAEQRGGMAPTTMTAGTYTEVARIFLKLDDRDMQVTMNPFTNLFQLFSDWGGFLSILVRL</sequence>
<keyword evidence="2" id="KW-1185">Reference proteome</keyword>
<evidence type="ECO:0000313" key="2">
    <source>
        <dbReference type="Proteomes" id="UP000485058"/>
    </source>
</evidence>
<dbReference type="Proteomes" id="UP000485058">
    <property type="component" value="Unassembled WGS sequence"/>
</dbReference>
<organism evidence="1 2">
    <name type="scientific">Haematococcus lacustris</name>
    <name type="common">Green alga</name>
    <name type="synonym">Haematococcus pluvialis</name>
    <dbReference type="NCBI Taxonomy" id="44745"/>
    <lineage>
        <taxon>Eukaryota</taxon>
        <taxon>Viridiplantae</taxon>
        <taxon>Chlorophyta</taxon>
        <taxon>core chlorophytes</taxon>
        <taxon>Chlorophyceae</taxon>
        <taxon>CS clade</taxon>
        <taxon>Chlamydomonadales</taxon>
        <taxon>Haematococcaceae</taxon>
        <taxon>Haematococcus</taxon>
    </lineage>
</organism>
<evidence type="ECO:0000313" key="1">
    <source>
        <dbReference type="EMBL" id="GFH15604.1"/>
    </source>
</evidence>